<reference evidence="11" key="1">
    <citation type="submission" date="2022-04" db="EMBL/GenBank/DDBJ databases">
        <title>Desulfatitalea alkaliphila sp. nov., a novel anaerobic sulfate-reducing bacterium isolated from terrestrial mud volcano, Taman Peninsula, Russia.</title>
        <authorList>
            <person name="Khomyakova M.A."/>
            <person name="Merkel A.Y."/>
            <person name="Slobodkin A.I."/>
        </authorList>
    </citation>
    <scope>NUCLEOTIDE SEQUENCE</scope>
    <source>
        <strain evidence="11">M08but</strain>
    </source>
</reference>
<feature type="domain" description="N-(5'phosphoribosyl) anthranilate isomerase (PRAI)" evidence="10">
    <location>
        <begin position="4"/>
        <end position="221"/>
    </location>
</feature>
<keyword evidence="8 9" id="KW-0413">Isomerase</keyword>
<evidence type="ECO:0000313" key="12">
    <source>
        <dbReference type="Proteomes" id="UP001165427"/>
    </source>
</evidence>
<evidence type="ECO:0000256" key="9">
    <source>
        <dbReference type="HAMAP-Rule" id="MF_00135"/>
    </source>
</evidence>
<comment type="caution">
    <text evidence="11">The sequence shown here is derived from an EMBL/GenBank/DDBJ whole genome shotgun (WGS) entry which is preliminary data.</text>
</comment>
<dbReference type="Proteomes" id="UP001165427">
    <property type="component" value="Unassembled WGS sequence"/>
</dbReference>
<evidence type="ECO:0000256" key="7">
    <source>
        <dbReference type="ARBA" id="ARBA00023141"/>
    </source>
</evidence>
<dbReference type="SUPFAM" id="SSF51366">
    <property type="entry name" value="Ribulose-phoshate binding barrel"/>
    <property type="match status" value="1"/>
</dbReference>
<organism evidence="11 12">
    <name type="scientific">Desulfatitalea alkaliphila</name>
    <dbReference type="NCBI Taxonomy" id="2929485"/>
    <lineage>
        <taxon>Bacteria</taxon>
        <taxon>Pseudomonadati</taxon>
        <taxon>Thermodesulfobacteriota</taxon>
        <taxon>Desulfobacteria</taxon>
        <taxon>Desulfobacterales</taxon>
        <taxon>Desulfosarcinaceae</taxon>
        <taxon>Desulfatitalea</taxon>
    </lineage>
</organism>
<keyword evidence="6 9" id="KW-0822">Tryptophan biosynthesis</keyword>
<keyword evidence="7 9" id="KW-0057">Aromatic amino acid biosynthesis</keyword>
<evidence type="ECO:0000256" key="2">
    <source>
        <dbReference type="ARBA" id="ARBA00004664"/>
    </source>
</evidence>
<comment type="catalytic activity">
    <reaction evidence="1 9">
        <text>N-(5-phospho-beta-D-ribosyl)anthranilate = 1-(2-carboxyphenylamino)-1-deoxy-D-ribulose 5-phosphate</text>
        <dbReference type="Rhea" id="RHEA:21540"/>
        <dbReference type="ChEBI" id="CHEBI:18277"/>
        <dbReference type="ChEBI" id="CHEBI:58613"/>
        <dbReference type="EC" id="5.3.1.24"/>
    </reaction>
</comment>
<protein>
    <recommendedName>
        <fullName evidence="4 9">N-(5'-phosphoribosyl)anthranilate isomerase</fullName>
        <shortName evidence="9">PRAI</shortName>
        <ecNumber evidence="3 9">5.3.1.24</ecNumber>
    </recommendedName>
</protein>
<dbReference type="Pfam" id="PF00697">
    <property type="entry name" value="PRAI"/>
    <property type="match status" value="1"/>
</dbReference>
<evidence type="ECO:0000256" key="3">
    <source>
        <dbReference type="ARBA" id="ARBA00012572"/>
    </source>
</evidence>
<evidence type="ECO:0000256" key="8">
    <source>
        <dbReference type="ARBA" id="ARBA00023235"/>
    </source>
</evidence>
<dbReference type="InterPro" id="IPR013785">
    <property type="entry name" value="Aldolase_TIM"/>
</dbReference>
<evidence type="ECO:0000256" key="5">
    <source>
        <dbReference type="ARBA" id="ARBA00022605"/>
    </source>
</evidence>
<name>A0AA41R626_9BACT</name>
<dbReference type="EMBL" id="JALJRB010000014">
    <property type="protein sequence ID" value="MCJ8501551.1"/>
    <property type="molecule type" value="Genomic_DNA"/>
</dbReference>
<dbReference type="AlphaFoldDB" id="A0AA41R626"/>
<dbReference type="EC" id="5.3.1.24" evidence="3 9"/>
<dbReference type="InterPro" id="IPR001240">
    <property type="entry name" value="PRAI_dom"/>
</dbReference>
<evidence type="ECO:0000256" key="1">
    <source>
        <dbReference type="ARBA" id="ARBA00001164"/>
    </source>
</evidence>
<dbReference type="InterPro" id="IPR011060">
    <property type="entry name" value="RibuloseP-bd_barrel"/>
</dbReference>
<dbReference type="CDD" id="cd00405">
    <property type="entry name" value="PRAI"/>
    <property type="match status" value="1"/>
</dbReference>
<dbReference type="Gene3D" id="3.20.20.70">
    <property type="entry name" value="Aldolase class I"/>
    <property type="match status" value="1"/>
</dbReference>
<proteinExistence type="inferred from homology"/>
<evidence type="ECO:0000256" key="6">
    <source>
        <dbReference type="ARBA" id="ARBA00022822"/>
    </source>
</evidence>
<dbReference type="RefSeq" id="WP_246909572.1">
    <property type="nucleotide sequence ID" value="NZ_JALJRB010000014.1"/>
</dbReference>
<dbReference type="PANTHER" id="PTHR42894">
    <property type="entry name" value="N-(5'-PHOSPHORIBOSYL)ANTHRANILATE ISOMERASE"/>
    <property type="match status" value="1"/>
</dbReference>
<comment type="similarity">
    <text evidence="9">Belongs to the TrpF family.</text>
</comment>
<dbReference type="HAMAP" id="MF_00135">
    <property type="entry name" value="PRAI"/>
    <property type="match status" value="1"/>
</dbReference>
<evidence type="ECO:0000313" key="11">
    <source>
        <dbReference type="EMBL" id="MCJ8501551.1"/>
    </source>
</evidence>
<dbReference type="GO" id="GO:0000162">
    <property type="term" value="P:L-tryptophan biosynthetic process"/>
    <property type="evidence" value="ECO:0007669"/>
    <property type="project" value="UniProtKB-UniRule"/>
</dbReference>
<comment type="pathway">
    <text evidence="2 9">Amino-acid biosynthesis; L-tryptophan biosynthesis; L-tryptophan from chorismate: step 3/5.</text>
</comment>
<keyword evidence="5 9" id="KW-0028">Amino-acid biosynthesis</keyword>
<sequence length="227" mass="24078">MTRVKICGIHREADLHLSVACGADALGFVVEYPMDVPWNLDRAAAETLMYATPPFVSRVIVVGDDPALVIALTKRLRPHAVQLHGNEPIAVTAEMVTAIHGLGVQVLKPLRFSVETGRCHAESADPFEAARQIEQAGVDALILDSVSDTRPAGTGQSVDWAVARQIRVRVRLPLILAGGLHAGNVGQAVAAVRPYGVDVISGVENSVGGKDPAKVKAFIQAVTQSRC</sequence>
<dbReference type="InterPro" id="IPR044643">
    <property type="entry name" value="TrpF_fam"/>
</dbReference>
<dbReference type="GO" id="GO:0004640">
    <property type="term" value="F:phosphoribosylanthranilate isomerase activity"/>
    <property type="evidence" value="ECO:0007669"/>
    <property type="project" value="UniProtKB-UniRule"/>
</dbReference>
<evidence type="ECO:0000256" key="4">
    <source>
        <dbReference type="ARBA" id="ARBA00022272"/>
    </source>
</evidence>
<gene>
    <name evidence="9" type="primary">trpF</name>
    <name evidence="11" type="ORF">MRX98_13270</name>
</gene>
<keyword evidence="12" id="KW-1185">Reference proteome</keyword>
<evidence type="ECO:0000259" key="10">
    <source>
        <dbReference type="Pfam" id="PF00697"/>
    </source>
</evidence>
<dbReference type="PANTHER" id="PTHR42894:SF1">
    <property type="entry name" value="N-(5'-PHOSPHORIBOSYL)ANTHRANILATE ISOMERASE"/>
    <property type="match status" value="1"/>
</dbReference>
<accession>A0AA41R626</accession>